<dbReference type="Proteomes" id="UP000033956">
    <property type="component" value="Unassembled WGS sequence"/>
</dbReference>
<proteinExistence type="predicted"/>
<protein>
    <submittedName>
        <fullName evidence="3">CYTH domain protein</fullName>
    </submittedName>
</protein>
<dbReference type="PROSITE" id="PS51707">
    <property type="entry name" value="CYTH"/>
    <property type="match status" value="1"/>
</dbReference>
<reference evidence="3 4" key="1">
    <citation type="submission" date="2015-02" db="EMBL/GenBank/DDBJ databases">
        <title>Draft genome sequences of ten Microbacterium spp. with emphasis on heavy metal contaminated environments.</title>
        <authorList>
            <person name="Corretto E."/>
        </authorList>
    </citation>
    <scope>NUCLEOTIDE SEQUENCE [LARGE SCALE GENOMIC DNA]</scope>
    <source>
        <strain evidence="3 4">DSM 12510</strain>
    </source>
</reference>
<dbReference type="Pfam" id="PF01928">
    <property type="entry name" value="CYTH"/>
    <property type="match status" value="1"/>
</dbReference>
<keyword evidence="4" id="KW-1185">Reference proteome</keyword>
<feature type="region of interest" description="Disordered" evidence="1">
    <location>
        <begin position="1"/>
        <end position="22"/>
    </location>
</feature>
<dbReference type="AlphaFoldDB" id="A0A0M2H4U7"/>
<dbReference type="STRING" id="92835.RS81_01406"/>
<accession>A0A0M2H4U7</accession>
<dbReference type="SMART" id="SM01118">
    <property type="entry name" value="CYTH"/>
    <property type="match status" value="1"/>
</dbReference>
<evidence type="ECO:0000313" key="4">
    <source>
        <dbReference type="Proteomes" id="UP000033956"/>
    </source>
</evidence>
<name>A0A0M2H4U7_9MICO</name>
<feature type="compositionally biased region" description="Low complexity" evidence="1">
    <location>
        <begin position="1"/>
        <end position="13"/>
    </location>
</feature>
<organism evidence="3 4">
    <name type="scientific">Microbacterium terrae</name>
    <dbReference type="NCBI Taxonomy" id="69369"/>
    <lineage>
        <taxon>Bacteria</taxon>
        <taxon>Bacillati</taxon>
        <taxon>Actinomycetota</taxon>
        <taxon>Actinomycetes</taxon>
        <taxon>Micrococcales</taxon>
        <taxon>Microbacteriaceae</taxon>
        <taxon>Microbacterium</taxon>
    </lineage>
</organism>
<dbReference type="InterPro" id="IPR033469">
    <property type="entry name" value="CYTH-like_dom_sf"/>
</dbReference>
<gene>
    <name evidence="3" type="ORF">RS81_01406</name>
</gene>
<evidence type="ECO:0000259" key="2">
    <source>
        <dbReference type="PROSITE" id="PS51707"/>
    </source>
</evidence>
<dbReference type="CDD" id="cd07374">
    <property type="entry name" value="CYTH-like_Pase"/>
    <property type="match status" value="1"/>
</dbReference>
<comment type="caution">
    <text evidence="3">The sequence shown here is derived from an EMBL/GenBank/DDBJ whole genome shotgun (WGS) entry which is preliminary data.</text>
</comment>
<feature type="domain" description="CYTH" evidence="2">
    <location>
        <begin position="23"/>
        <end position="227"/>
    </location>
</feature>
<dbReference type="InterPro" id="IPR023577">
    <property type="entry name" value="CYTH_domain"/>
</dbReference>
<dbReference type="PATRIC" id="fig|92835.4.peg.1426"/>
<dbReference type="OrthoDB" id="9777271at2"/>
<sequence>MGSSDSSASADGARPGGVEPTRSVEIELKFDVDSDTAVPDWSAVPGVAATSAGEVRELDAAYLDTDDAALARAGFALRRRTGGPDAGWHIKGPRRADGGRVELHWPLDSGEAGAGDAVPAAALAELAAVTDAPLHPLARIRNTRTAYHLLDAAGGVVAEFADDRVRTRDERSGVEREWHEWEVELGPAAPLDAVARAAFFTAIADAATAAGARPAASDSKLARALGH</sequence>
<evidence type="ECO:0000256" key="1">
    <source>
        <dbReference type="SAM" id="MobiDB-lite"/>
    </source>
</evidence>
<evidence type="ECO:0000313" key="3">
    <source>
        <dbReference type="EMBL" id="KJL41337.1"/>
    </source>
</evidence>
<dbReference type="EMBL" id="JYIZ01000044">
    <property type="protein sequence ID" value="KJL41337.1"/>
    <property type="molecule type" value="Genomic_DNA"/>
</dbReference>
<dbReference type="SUPFAM" id="SSF55154">
    <property type="entry name" value="CYTH-like phosphatases"/>
    <property type="match status" value="1"/>
</dbReference>
<dbReference type="Gene3D" id="2.40.320.10">
    <property type="entry name" value="Hypothetical Protein Pfu-838710-001"/>
    <property type="match status" value="1"/>
</dbReference>
<dbReference type="RefSeq" id="WP_045275356.1">
    <property type="nucleotide sequence ID" value="NZ_BAAAUP010000013.1"/>
</dbReference>